<evidence type="ECO:0000259" key="4">
    <source>
        <dbReference type="SMART" id="SM01217"/>
    </source>
</evidence>
<dbReference type="GO" id="GO:0005975">
    <property type="term" value="P:carbohydrate metabolic process"/>
    <property type="evidence" value="ECO:0007669"/>
    <property type="project" value="InterPro"/>
</dbReference>
<dbReference type="Proteomes" id="UP001148455">
    <property type="component" value="Unassembled WGS sequence"/>
</dbReference>
<dbReference type="PRINTS" id="PR00133">
    <property type="entry name" value="GLHYDRLASE3"/>
</dbReference>
<feature type="transmembrane region" description="Helical" evidence="3">
    <location>
        <begin position="951"/>
        <end position="971"/>
    </location>
</feature>
<dbReference type="InterPro" id="IPR036962">
    <property type="entry name" value="Glyco_hydro_3_N_sf"/>
</dbReference>
<protein>
    <submittedName>
        <fullName evidence="5">Glycoside hydrolase family 3 C-terminal domain-containing protein</fullName>
    </submittedName>
</protein>
<dbReference type="AlphaFoldDB" id="A0A414PEX3"/>
<evidence type="ECO:0000256" key="3">
    <source>
        <dbReference type="SAM" id="Phobius"/>
    </source>
</evidence>
<keyword evidence="3" id="KW-0812">Transmembrane</keyword>
<dbReference type="SUPFAM" id="SSF51445">
    <property type="entry name" value="(Trans)glycosidases"/>
    <property type="match status" value="1"/>
</dbReference>
<sequence>MSETKQEAKVRKKAYRKARRKATRPWKGLTFFSGIISIVLIPILVFLSMFDNTVAAFVGGSFWKLKNEDKNAMYYESDFKTTEEMNEYGLKLCEAVEAEGAALLMNENNALPLEKGAKVSCFSNSSVNLVYGGTGSGNIDASSADTLKTALEKSGFEVNKKLWNFYSEGPGSKYARKTAGMVAEEGEKTAEVPWNVYTDDVKDSVASYGDAAIVVLSRIGGEGADLDFKETNYLTLDENEKEMLTNIAEMKKSGNVKKIVVLINSANTLQVDFLKNNEYDVDACMWIGDVGISGINAVAEILVGNVTPSGSLVDTYLYDNFSAPAMMNFVPTEYEGYEEGIIPEHAKTYMIYQEGIYVGYKYYETRYEDYVMKSENTGEYAYHDDVAYPFGYGMSYTDFKYSDMHVTYNKEKDVFEISVKVTNTGDQYSGKETVQIYAQSPYTQYDIDNKVEKSSVALCGFGKTNEIAPGASETLTITVDRRELASYDAYGAGTYILDAGDYYLTAATDAHNAVNNILAAKGYTTANTNGRMDADGNAQLTYKYNNPKFDDKTYAVSANGTEIKNQLSDADINLYEGTEEEVTYVSRNNWDGTLPQSVLKLKLTEKMIEDLQDIQYDPKDYDEAEMPTMKAKNGKKLVDMIGLDYDDEGWEALLDQLSFDDMVAFIGDSFHWTMPLESVQAPGTRDENGPQGLTASLIASDKTEMDATAFTSEDVMAATFNRDLMTEIGKVIGNNCLKAGVSILYGPGNNIHRTPYGGRNFEYYSEDGFLSGEMSEYEVAAIEEKGVGVVMKHFALNDSEQDRIGLGVWLNEQAAREIYLKAFQAPVEKGNANGVMIAYTRWGCTWSGGNKPLVTGILREEWGCDGLIITDNVLTTYVNGVDGVLSGVSTFDAMMPYVTKLLPKYEKDPVIVNAMREACHRNLYAIANSSGMNGIGKDTEIKDTGLLVVNVVRTLLIVFGALFVLSLVMWITRKRRFKKNYVYTPAAGTTKNAADEKASEA</sequence>
<dbReference type="Gene3D" id="2.60.40.10">
    <property type="entry name" value="Immunoglobulins"/>
    <property type="match status" value="1"/>
</dbReference>
<organism evidence="5 6">
    <name type="scientific">Mediterraneibacter gnavus</name>
    <name type="common">Ruminococcus gnavus</name>
    <dbReference type="NCBI Taxonomy" id="33038"/>
    <lineage>
        <taxon>Bacteria</taxon>
        <taxon>Bacillati</taxon>
        <taxon>Bacillota</taxon>
        <taxon>Clostridia</taxon>
        <taxon>Lachnospirales</taxon>
        <taxon>Lachnospiraceae</taxon>
        <taxon>Mediterraneibacter</taxon>
    </lineage>
</organism>
<dbReference type="Gene3D" id="3.20.20.300">
    <property type="entry name" value="Glycoside hydrolase, family 3, N-terminal domain"/>
    <property type="match status" value="1"/>
</dbReference>
<dbReference type="InterPro" id="IPR050288">
    <property type="entry name" value="Cellulose_deg_GH3"/>
</dbReference>
<dbReference type="SUPFAM" id="SSF52279">
    <property type="entry name" value="Beta-D-glucan exohydrolase, C-terminal domain"/>
    <property type="match status" value="1"/>
</dbReference>
<dbReference type="RefSeq" id="WP_118051772.1">
    <property type="nucleotide sequence ID" value="NZ_CACRUK010000015.1"/>
</dbReference>
<feature type="domain" description="Fibronectin type III-like" evidence="4">
    <location>
        <begin position="432"/>
        <end position="510"/>
    </location>
</feature>
<name>A0A414PEX3_MEDGN</name>
<evidence type="ECO:0000313" key="5">
    <source>
        <dbReference type="EMBL" id="MCZ7694015.1"/>
    </source>
</evidence>
<dbReference type="Pfam" id="PF01915">
    <property type="entry name" value="Glyco_hydro_3_C"/>
    <property type="match status" value="1"/>
</dbReference>
<proteinExistence type="inferred from homology"/>
<dbReference type="PANTHER" id="PTHR42715:SF10">
    <property type="entry name" value="BETA-GLUCOSIDASE"/>
    <property type="match status" value="1"/>
</dbReference>
<gene>
    <name evidence="5" type="ORF">O8D18_08160</name>
</gene>
<dbReference type="GO" id="GO:0004553">
    <property type="term" value="F:hydrolase activity, hydrolyzing O-glycosyl compounds"/>
    <property type="evidence" value="ECO:0007669"/>
    <property type="project" value="InterPro"/>
</dbReference>
<dbReference type="SMART" id="SM01217">
    <property type="entry name" value="Fn3_like"/>
    <property type="match status" value="1"/>
</dbReference>
<dbReference type="Pfam" id="PF14310">
    <property type="entry name" value="Fn3-like"/>
    <property type="match status" value="1"/>
</dbReference>
<dbReference type="PANTHER" id="PTHR42715">
    <property type="entry name" value="BETA-GLUCOSIDASE"/>
    <property type="match status" value="1"/>
</dbReference>
<comment type="caution">
    <text evidence="5">The sequence shown here is derived from an EMBL/GenBank/DDBJ whole genome shotgun (WGS) entry which is preliminary data.</text>
</comment>
<evidence type="ECO:0000256" key="1">
    <source>
        <dbReference type="ARBA" id="ARBA00005336"/>
    </source>
</evidence>
<keyword evidence="2 5" id="KW-0378">Hydrolase</keyword>
<dbReference type="Gene3D" id="3.40.50.1700">
    <property type="entry name" value="Glycoside hydrolase family 3 C-terminal domain"/>
    <property type="match status" value="1"/>
</dbReference>
<dbReference type="InterPro" id="IPR036881">
    <property type="entry name" value="Glyco_hydro_3_C_sf"/>
</dbReference>
<accession>A0A414PEX3</accession>
<feature type="transmembrane region" description="Helical" evidence="3">
    <location>
        <begin position="29"/>
        <end position="50"/>
    </location>
</feature>
<dbReference type="EMBL" id="JAPZED010000007">
    <property type="protein sequence ID" value="MCZ7694015.1"/>
    <property type="molecule type" value="Genomic_DNA"/>
</dbReference>
<dbReference type="InterPro" id="IPR013783">
    <property type="entry name" value="Ig-like_fold"/>
</dbReference>
<dbReference type="Pfam" id="PF00933">
    <property type="entry name" value="Glyco_hydro_3"/>
    <property type="match status" value="1"/>
</dbReference>
<comment type="similarity">
    <text evidence="1">Belongs to the glycosyl hydrolase 3 family.</text>
</comment>
<dbReference type="InterPro" id="IPR001764">
    <property type="entry name" value="Glyco_hydro_3_N"/>
</dbReference>
<evidence type="ECO:0000256" key="2">
    <source>
        <dbReference type="ARBA" id="ARBA00022801"/>
    </source>
</evidence>
<keyword evidence="3" id="KW-1133">Transmembrane helix</keyword>
<dbReference type="InterPro" id="IPR017853">
    <property type="entry name" value="GH"/>
</dbReference>
<dbReference type="InterPro" id="IPR026891">
    <property type="entry name" value="Fn3-like"/>
</dbReference>
<dbReference type="InterPro" id="IPR002772">
    <property type="entry name" value="Glyco_hydro_3_C"/>
</dbReference>
<evidence type="ECO:0000313" key="6">
    <source>
        <dbReference type="Proteomes" id="UP001148455"/>
    </source>
</evidence>
<keyword evidence="3" id="KW-0472">Membrane</keyword>
<reference evidence="5" key="1">
    <citation type="submission" date="2022-12" db="EMBL/GenBank/DDBJ databases">
        <title>Genome of R. gnavus strain RSHDN_123.</title>
        <authorList>
            <person name="Abdugheni R."/>
        </authorList>
    </citation>
    <scope>NUCLEOTIDE SEQUENCE</scope>
    <source>
        <strain evidence="5">RSHDN_123</strain>
    </source>
</reference>